<protein>
    <submittedName>
        <fullName evidence="1">Uncharacterized protein</fullName>
    </submittedName>
</protein>
<evidence type="ECO:0000313" key="1">
    <source>
        <dbReference type="EMBL" id="AXH71169.1"/>
    </source>
</evidence>
<gene>
    <name evidence="1" type="ORF">BSP38_127</name>
</gene>
<accession>A0A345MJY7</accession>
<organism evidence="1 2">
    <name type="scientific">Bacillus phage BSP38</name>
    <dbReference type="NCBI Taxonomy" id="2283013"/>
    <lineage>
        <taxon>Viruses</taxon>
        <taxon>Duplodnaviria</taxon>
        <taxon>Heunggongvirae</taxon>
        <taxon>Uroviricota</taxon>
        <taxon>Caudoviricetes</taxon>
        <taxon>Herelleviridae</taxon>
        <taxon>Bastillevirinae</taxon>
        <taxon>Jeonjuvirus</taxon>
        <taxon>Jeonjuvirus BSP38</taxon>
    </lineage>
</organism>
<reference evidence="1 2" key="1">
    <citation type="submission" date="2018-07" db="EMBL/GenBank/DDBJ databases">
        <title>Complete nucleotide sequence of Bacillus phage BSP38.</title>
        <authorList>
            <person name="Ghosh K."/>
            <person name="Kim K.-P."/>
        </authorList>
    </citation>
    <scope>NUCLEOTIDE SEQUENCE [LARGE SCALE GENOMIC DNA]</scope>
</reference>
<dbReference type="Proteomes" id="UP000260425">
    <property type="component" value="Segment"/>
</dbReference>
<evidence type="ECO:0000313" key="2">
    <source>
        <dbReference type="Proteomes" id="UP000260425"/>
    </source>
</evidence>
<dbReference type="EMBL" id="MH606185">
    <property type="protein sequence ID" value="AXH71169.1"/>
    <property type="molecule type" value="Genomic_DNA"/>
</dbReference>
<keyword evidence="2" id="KW-1185">Reference proteome</keyword>
<sequence>MGTQLNTEEIFKSKGLMLIITGATALVEEEGMTPREALEQLERVKNTIWGALNEIHAEQGGTK</sequence>
<organismHost>
    <name type="scientific">Bacillus subtilis</name>
    <dbReference type="NCBI Taxonomy" id="1423"/>
</organismHost>
<proteinExistence type="predicted"/>
<name>A0A345MJY7_BPBSP</name>